<keyword evidence="5" id="KW-1185">Reference proteome</keyword>
<dbReference type="GO" id="GO:0016787">
    <property type="term" value="F:hydrolase activity"/>
    <property type="evidence" value="ECO:0007669"/>
    <property type="project" value="UniProtKB-KW"/>
</dbReference>
<organism evidence="4 5">
    <name type="scientific">Chondromyces crocatus</name>
    <dbReference type="NCBI Taxonomy" id="52"/>
    <lineage>
        <taxon>Bacteria</taxon>
        <taxon>Pseudomonadati</taxon>
        <taxon>Myxococcota</taxon>
        <taxon>Polyangia</taxon>
        <taxon>Polyangiales</taxon>
        <taxon>Polyangiaceae</taxon>
        <taxon>Chondromyces</taxon>
    </lineage>
</organism>
<evidence type="ECO:0000313" key="5">
    <source>
        <dbReference type="Proteomes" id="UP000067626"/>
    </source>
</evidence>
<accession>A0A0K1ENZ6</accession>
<keyword evidence="2" id="KW-0443">Lipid metabolism</keyword>
<dbReference type="EC" id="3.-.-.-" evidence="4"/>
<gene>
    <name evidence="4" type="ORF">CMC5_068570</name>
</gene>
<dbReference type="PANTHER" id="PTHR11005">
    <property type="entry name" value="LYSOSOMAL ACID LIPASE-RELATED"/>
    <property type="match status" value="1"/>
</dbReference>
<reference evidence="4 5" key="1">
    <citation type="submission" date="2015-07" db="EMBL/GenBank/DDBJ databases">
        <title>Genome analysis of myxobacterium Chondromyces crocatus Cm c5 reveals a high potential for natural compound synthesis and the genetic basis for the loss of fruiting body formation.</title>
        <authorList>
            <person name="Zaburannyi N."/>
            <person name="Bunk B."/>
            <person name="Maier J."/>
            <person name="Overmann J."/>
            <person name="Mueller R."/>
        </authorList>
    </citation>
    <scope>NUCLEOTIDE SEQUENCE [LARGE SCALE GENOMIC DNA]</scope>
    <source>
        <strain evidence="4 5">Cm c5</strain>
    </source>
</reference>
<feature type="domain" description="AB hydrolase-1" evidence="3">
    <location>
        <begin position="83"/>
        <end position="352"/>
    </location>
</feature>
<dbReference type="InterPro" id="IPR029058">
    <property type="entry name" value="AB_hydrolase_fold"/>
</dbReference>
<dbReference type="EMBL" id="CP012159">
    <property type="protein sequence ID" value="AKT42630.1"/>
    <property type="molecule type" value="Genomic_DNA"/>
</dbReference>
<dbReference type="Proteomes" id="UP000067626">
    <property type="component" value="Chromosome"/>
</dbReference>
<dbReference type="Pfam" id="PF00561">
    <property type="entry name" value="Abhydrolase_1"/>
    <property type="match status" value="1"/>
</dbReference>
<keyword evidence="1" id="KW-0442">Lipid degradation</keyword>
<dbReference type="STRING" id="52.CMC5_068570"/>
<dbReference type="RefSeq" id="WP_050434225.1">
    <property type="nucleotide sequence ID" value="NZ_CP012159.1"/>
</dbReference>
<name>A0A0K1ENZ6_CHOCO</name>
<dbReference type="GO" id="GO:0016042">
    <property type="term" value="P:lipid catabolic process"/>
    <property type="evidence" value="ECO:0007669"/>
    <property type="project" value="UniProtKB-KW"/>
</dbReference>
<keyword evidence="4" id="KW-0378">Hydrolase</keyword>
<proteinExistence type="predicted"/>
<evidence type="ECO:0000313" key="4">
    <source>
        <dbReference type="EMBL" id="AKT42630.1"/>
    </source>
</evidence>
<dbReference type="OrthoDB" id="5490537at2"/>
<evidence type="ECO:0000256" key="2">
    <source>
        <dbReference type="ARBA" id="ARBA00023098"/>
    </source>
</evidence>
<sequence length="395" mass="43590">MILNHAQVEQVVDRDERGKFVKELVVTRLRTTALTHDARRPSTIPPPAMMEDLPPRARGRVRDIPLAMVRKRSMAHGGGSLAPVLLIHGYGQNRYTWHLPSRSFSNYLARAGFDVYNLDLRGHGRSKHLGAPRPSHVTDFVLEDVPAALEEIRRCSGDRPVYLVGHSLGGLVGYAAATVMRDAVAGVCTLGSPYLFAKGSWTLTALGELMLSVDRRVSFGDGALGLKPLGEAMRFARAFIESPLFPLPIRGFAPGSMEPKVLAQHMSLSMDNGSITVLRNMFLDAAAARQHGHRLGSLYGYAERFERLDIPLLIIAGTKDDIAPPASVRPAYDFSRSSDRTYRAFPRGHLDIVMGKDAPLTIWPLVEAWLRGRVRRAAVPDDRYRPDMGRGSSQV</sequence>
<dbReference type="KEGG" id="ccro:CMC5_068570"/>
<dbReference type="SUPFAM" id="SSF53474">
    <property type="entry name" value="alpha/beta-Hydrolases"/>
    <property type="match status" value="1"/>
</dbReference>
<evidence type="ECO:0000259" key="3">
    <source>
        <dbReference type="Pfam" id="PF00561"/>
    </source>
</evidence>
<dbReference type="Gene3D" id="3.40.50.1820">
    <property type="entry name" value="alpha/beta hydrolase"/>
    <property type="match status" value="1"/>
</dbReference>
<dbReference type="InterPro" id="IPR000073">
    <property type="entry name" value="AB_hydrolase_1"/>
</dbReference>
<dbReference type="AlphaFoldDB" id="A0A0K1ENZ6"/>
<evidence type="ECO:0000256" key="1">
    <source>
        <dbReference type="ARBA" id="ARBA00022963"/>
    </source>
</evidence>
<protein>
    <submittedName>
        <fullName evidence="4">Hydrolase</fullName>
        <ecNumber evidence="4">3.-.-.-</ecNumber>
    </submittedName>
</protein>